<dbReference type="RefSeq" id="WP_102245014.1">
    <property type="nucleotide sequence ID" value="NZ_CP025704.1"/>
</dbReference>
<reference evidence="1 2" key="1">
    <citation type="submission" date="2018-01" db="EMBL/GenBank/DDBJ databases">
        <title>Complete genome sequence of Bacteriovorax stolpii DSM12778.</title>
        <authorList>
            <person name="Tang B."/>
            <person name="Chang J."/>
        </authorList>
    </citation>
    <scope>NUCLEOTIDE SEQUENCE [LARGE SCALE GENOMIC DNA]</scope>
    <source>
        <strain evidence="1 2">DSM 12778</strain>
    </source>
</reference>
<sequence>MKNLILFVFLLSLITSCSNSSGSGSSKSLPGGATATFDAENAKGDRSIPSTGCSISTWVNTSNSSLNGNLDCSLGGGFAGNGIFTSPYRFEFNGTSTVVTTNINAQPNTMSSTTWMAWVYPTSTTFQHVLSLDNHSGAFNRALVLQNSNWSAFTGTSTTFESHSVDLNQWQHVAIVYTPSGITIYKNGTASSFGSAPTINNTAQTFTIGRSAAGGWDYFQGAIAWVAVYPRELGKSEVQSACRALANRFDAIVCDSN</sequence>
<dbReference type="InterPro" id="IPR013320">
    <property type="entry name" value="ConA-like_dom_sf"/>
</dbReference>
<keyword evidence="2" id="KW-1185">Reference proteome</keyword>
<dbReference type="KEGG" id="bsto:C0V70_16735"/>
<dbReference type="Proteomes" id="UP000235584">
    <property type="component" value="Chromosome"/>
</dbReference>
<accession>A0A2K9NW21</accession>
<organism evidence="1 2">
    <name type="scientific">Bacteriovorax stolpii</name>
    <name type="common">Bdellovibrio stolpii</name>
    <dbReference type="NCBI Taxonomy" id="960"/>
    <lineage>
        <taxon>Bacteria</taxon>
        <taxon>Pseudomonadati</taxon>
        <taxon>Bdellovibrionota</taxon>
        <taxon>Bacteriovoracia</taxon>
        <taxon>Bacteriovoracales</taxon>
        <taxon>Bacteriovoracaceae</taxon>
        <taxon>Bacteriovorax</taxon>
    </lineage>
</organism>
<gene>
    <name evidence="1" type="ORF">C0V70_16735</name>
</gene>
<proteinExistence type="predicted"/>
<dbReference type="OrthoDB" id="9801455at2"/>
<dbReference type="AlphaFoldDB" id="A0A2K9NW21"/>
<dbReference type="Gene3D" id="2.60.120.200">
    <property type="match status" value="1"/>
</dbReference>
<dbReference type="EMBL" id="CP025704">
    <property type="protein sequence ID" value="AUN99723.1"/>
    <property type="molecule type" value="Genomic_DNA"/>
</dbReference>
<dbReference type="Pfam" id="PF13385">
    <property type="entry name" value="Laminin_G_3"/>
    <property type="match status" value="1"/>
</dbReference>
<name>A0A2K9NW21_BACTC</name>
<protein>
    <submittedName>
        <fullName evidence="1">Uncharacterized protein</fullName>
    </submittedName>
</protein>
<evidence type="ECO:0000313" key="2">
    <source>
        <dbReference type="Proteomes" id="UP000235584"/>
    </source>
</evidence>
<dbReference type="SUPFAM" id="SSF49899">
    <property type="entry name" value="Concanavalin A-like lectins/glucanases"/>
    <property type="match status" value="1"/>
</dbReference>
<evidence type="ECO:0000313" key="1">
    <source>
        <dbReference type="EMBL" id="AUN99723.1"/>
    </source>
</evidence>
<dbReference type="PROSITE" id="PS51257">
    <property type="entry name" value="PROKAR_LIPOPROTEIN"/>
    <property type="match status" value="1"/>
</dbReference>